<reference evidence="2 3" key="1">
    <citation type="journal article" date="2024" name="G3 (Bethesda)">
        <title>Genome assembly of Hibiscus sabdariffa L. provides insights into metabolisms of medicinal natural products.</title>
        <authorList>
            <person name="Kim T."/>
        </authorList>
    </citation>
    <scope>NUCLEOTIDE SEQUENCE [LARGE SCALE GENOMIC DNA]</scope>
    <source>
        <strain evidence="2">TK-2024</strain>
        <tissue evidence="2">Old leaves</tissue>
    </source>
</reference>
<feature type="compositionally biased region" description="Basic and acidic residues" evidence="1">
    <location>
        <begin position="1"/>
        <end position="23"/>
    </location>
</feature>
<organism evidence="2 3">
    <name type="scientific">Hibiscus sabdariffa</name>
    <name type="common">roselle</name>
    <dbReference type="NCBI Taxonomy" id="183260"/>
    <lineage>
        <taxon>Eukaryota</taxon>
        <taxon>Viridiplantae</taxon>
        <taxon>Streptophyta</taxon>
        <taxon>Embryophyta</taxon>
        <taxon>Tracheophyta</taxon>
        <taxon>Spermatophyta</taxon>
        <taxon>Magnoliopsida</taxon>
        <taxon>eudicotyledons</taxon>
        <taxon>Gunneridae</taxon>
        <taxon>Pentapetalae</taxon>
        <taxon>rosids</taxon>
        <taxon>malvids</taxon>
        <taxon>Malvales</taxon>
        <taxon>Malvaceae</taxon>
        <taxon>Malvoideae</taxon>
        <taxon>Hibiscus</taxon>
    </lineage>
</organism>
<keyword evidence="3" id="KW-1185">Reference proteome</keyword>
<accession>A0ABR2FZV4</accession>
<evidence type="ECO:0000256" key="1">
    <source>
        <dbReference type="SAM" id="MobiDB-lite"/>
    </source>
</evidence>
<gene>
    <name evidence="2" type="ORF">V6N12_024186</name>
</gene>
<dbReference type="EMBL" id="JBBPBM010000004">
    <property type="protein sequence ID" value="KAK8589795.1"/>
    <property type="molecule type" value="Genomic_DNA"/>
</dbReference>
<dbReference type="Proteomes" id="UP001472677">
    <property type="component" value="Unassembled WGS sequence"/>
</dbReference>
<evidence type="ECO:0000313" key="2">
    <source>
        <dbReference type="EMBL" id="KAK8589795.1"/>
    </source>
</evidence>
<feature type="region of interest" description="Disordered" evidence="1">
    <location>
        <begin position="1"/>
        <end position="50"/>
    </location>
</feature>
<evidence type="ECO:0000313" key="3">
    <source>
        <dbReference type="Proteomes" id="UP001472677"/>
    </source>
</evidence>
<protein>
    <submittedName>
        <fullName evidence="2">Uncharacterized protein</fullName>
    </submittedName>
</protein>
<sequence length="95" mass="10316">MIGTIEKKERKQGREIGGERAVLEENNMSKDVTLQQISPPPPRLQIPNPLPLSFPTPSPLLVSPELAPLVDRLSSPRLSPSIIASACHPLLVVHA</sequence>
<comment type="caution">
    <text evidence="2">The sequence shown here is derived from an EMBL/GenBank/DDBJ whole genome shotgun (WGS) entry which is preliminary data.</text>
</comment>
<feature type="compositionally biased region" description="Pro residues" evidence="1">
    <location>
        <begin position="38"/>
        <end position="50"/>
    </location>
</feature>
<name>A0ABR2FZV4_9ROSI</name>
<proteinExistence type="predicted"/>